<dbReference type="RefSeq" id="XP_028867734.1">
    <property type="nucleotide sequence ID" value="XM_029011901.1"/>
</dbReference>
<gene>
    <name evidence="3" type="ORF">BOVATA_029840</name>
</gene>
<dbReference type="InterPro" id="IPR013713">
    <property type="entry name" value="XPO2_central"/>
</dbReference>
<dbReference type="InterPro" id="IPR011989">
    <property type="entry name" value="ARM-like"/>
</dbReference>
<evidence type="ECO:0000259" key="2">
    <source>
        <dbReference type="Pfam" id="PF08506"/>
    </source>
</evidence>
<organism evidence="3 4">
    <name type="scientific">Babesia ovata</name>
    <dbReference type="NCBI Taxonomy" id="189622"/>
    <lineage>
        <taxon>Eukaryota</taxon>
        <taxon>Sar</taxon>
        <taxon>Alveolata</taxon>
        <taxon>Apicomplexa</taxon>
        <taxon>Aconoidasida</taxon>
        <taxon>Piroplasmida</taxon>
        <taxon>Babesiidae</taxon>
        <taxon>Babesia</taxon>
    </lineage>
</organism>
<dbReference type="Pfam" id="PF03378">
    <property type="entry name" value="CAS_CSE1"/>
    <property type="match status" value="1"/>
</dbReference>
<feature type="domain" description="Exportin-2 C-terminal" evidence="1">
    <location>
        <begin position="774"/>
        <end position="1141"/>
    </location>
</feature>
<evidence type="ECO:0000313" key="4">
    <source>
        <dbReference type="Proteomes" id="UP000236319"/>
    </source>
</evidence>
<dbReference type="GO" id="GO:0005635">
    <property type="term" value="C:nuclear envelope"/>
    <property type="evidence" value="ECO:0007669"/>
    <property type="project" value="TreeGrafter"/>
</dbReference>
<dbReference type="InterPro" id="IPR005043">
    <property type="entry name" value="XPO2_C"/>
</dbReference>
<dbReference type="VEuPathDB" id="PiroplasmaDB:BOVATA_029840"/>
<dbReference type="Proteomes" id="UP000236319">
    <property type="component" value="Unassembled WGS sequence"/>
</dbReference>
<accession>A0A2H6KER8</accession>
<feature type="domain" description="Exportin-2 central" evidence="2">
    <location>
        <begin position="389"/>
        <end position="759"/>
    </location>
</feature>
<dbReference type="AlphaFoldDB" id="A0A2H6KER8"/>
<evidence type="ECO:0000259" key="1">
    <source>
        <dbReference type="Pfam" id="PF03378"/>
    </source>
</evidence>
<dbReference type="SUPFAM" id="SSF48371">
    <property type="entry name" value="ARM repeat"/>
    <property type="match status" value="1"/>
</dbReference>
<dbReference type="OrthoDB" id="3268246at2759"/>
<dbReference type="GO" id="GO:0006606">
    <property type="term" value="P:protein import into nucleus"/>
    <property type="evidence" value="ECO:0007669"/>
    <property type="project" value="TreeGrafter"/>
</dbReference>
<dbReference type="PANTHER" id="PTHR10997">
    <property type="entry name" value="IMPORTIN-7, 8, 11"/>
    <property type="match status" value="1"/>
</dbReference>
<dbReference type="InterPro" id="IPR016024">
    <property type="entry name" value="ARM-type_fold"/>
</dbReference>
<dbReference type="GO" id="GO:0005829">
    <property type="term" value="C:cytosol"/>
    <property type="evidence" value="ECO:0007669"/>
    <property type="project" value="TreeGrafter"/>
</dbReference>
<keyword evidence="4" id="KW-1185">Reference proteome</keyword>
<proteinExistence type="predicted"/>
<reference evidence="3 4" key="1">
    <citation type="journal article" date="2017" name="BMC Genomics">
        <title>Whole-genome assembly of Babesia ovata and comparative genomics between closely related pathogens.</title>
        <authorList>
            <person name="Yamagishi J."/>
            <person name="Asada M."/>
            <person name="Hakimi H."/>
            <person name="Tanaka T.Q."/>
            <person name="Sugimoto C."/>
            <person name="Kawazu S."/>
        </authorList>
    </citation>
    <scope>NUCLEOTIDE SEQUENCE [LARGE SCALE GENOMIC DNA]</scope>
    <source>
        <strain evidence="3 4">Miyake</strain>
    </source>
</reference>
<name>A0A2H6KER8_9APIC</name>
<dbReference type="GeneID" id="39875261"/>
<protein>
    <submittedName>
        <fullName evidence="3">Importin-beta N-terminal domain-containing protein</fullName>
    </submittedName>
</protein>
<dbReference type="GO" id="GO:0031267">
    <property type="term" value="F:small GTPase binding"/>
    <property type="evidence" value="ECO:0007669"/>
    <property type="project" value="InterPro"/>
</dbReference>
<dbReference type="Pfam" id="PF08506">
    <property type="entry name" value="Cse1"/>
    <property type="match status" value="1"/>
</dbReference>
<dbReference type="EMBL" id="BDSA01000003">
    <property type="protein sequence ID" value="GBE61491.1"/>
    <property type="molecule type" value="Genomic_DNA"/>
</dbReference>
<comment type="caution">
    <text evidence="3">The sequence shown here is derived from an EMBL/GenBank/DDBJ whole genome shotgun (WGS) entry which is preliminary data.</text>
</comment>
<evidence type="ECO:0000313" key="3">
    <source>
        <dbReference type="EMBL" id="GBE61491.1"/>
    </source>
</evidence>
<dbReference type="PANTHER" id="PTHR10997:SF8">
    <property type="entry name" value="EXPORTIN-2"/>
    <property type="match status" value="1"/>
</dbReference>
<sequence>MMADAEFTASLVTLCRQTLSGDRATISAAEENLKALLQPNGAHIGHRVKCLFRIILLPSTLILQPTAIADNDLKVVSPELQLWVAICLKNFIRSNFDTPESHGGVSDDLRHLLRCFLVVAVLNHSRLGLDKNVFRQLEETLHMLSEYDFPHNMDFAMLFMEYCHLSDVAPTVVANAFSQRVHKAASMRTQVNVGINSAVENSQSLARSLEEAKSTVHLAYGESCAKLVASYSQVHQSLESYSAAMAVGDLGILGRVYCELFRTIASSCDAMCEVLKGVTLCDLDLGKFLQAAAYLFPKEQLLIHAISNSTGTCEVKHDKGDALMYFDDRVLYKDPALWQMSSAALPEIGNHGQWVIVSLRAGSVLNEATVDLEYFRRKTQTLGVFKRLMKKYKTSLYGDAILSELKIVLTVSENMLLYVFKVCLSKLREFLPKASVAGAPNCMSRVVLDILEAITYITKILTYIHAIDLPECCEDNVDVYLGGMLELLRFSDPVILQVDQSGIIRKMKVAICKLMRYYGERYQEAFCPFVFQCIDDTVALCRGLSQQSDDDRLCSAILEFLTASASTHWNPHGGRNSPFTDADYLADMIRSIVLPNIGFRECDLFLMEDCPLEFVQRELDTGTGHSRRFAAISLLKKLVNTYGQIVQYILNQFALNVSSVNDYKLKELYLQLIICSNFKANDGFQVHAYFSEHLRGDLLRESQSLINEQANVLIVMAIMKFLFTFKKQIPVNELSSLVAPISAFLRHQNDAVRFLAAETLNRILPLVRDYKAQLKQTLLQALGCILQLMRSEPPNEFYVRCVMRIFLFLRQDVLESGFVMLDIIVELIKKASDNPVNPVFNHYLFECLATLLRIHLSAGSMDAVARIEDGLIPTIAIIMQQDMHPFVPYGLQILHILLRATQQPGSTYMQLFSHLTCIDTWRASTANAHGAAKLLVCYFERHALFEKEIVANIERILGVFHFCLTHRKLSLVALDLLNGLVRYLPVAFYSKFITSIVTVMLSFIHKTKTGESIPRVVTSMALLATSLHLQQYAPGFVETLETIQAGICRNFFQVVYVPNAQKVLALESKRVLMVGTAIMLASPVVQVSGDIFTQLANFLGELIQGQSLKAAPNPVEHDEMEDLMQDLEFDVSFVRLRSVEDPANRGGAKLLDPSVNVEHMVRSSLRPIASIIQQLPPGGSAHTLLNLLN</sequence>
<dbReference type="Gene3D" id="1.25.10.10">
    <property type="entry name" value="Leucine-rich Repeat Variant"/>
    <property type="match status" value="2"/>
</dbReference>